<evidence type="ECO:0000313" key="3">
    <source>
        <dbReference type="Proteomes" id="UP000748756"/>
    </source>
</evidence>
<evidence type="ECO:0000256" key="1">
    <source>
        <dbReference type="SAM" id="Phobius"/>
    </source>
</evidence>
<feature type="transmembrane region" description="Helical" evidence="1">
    <location>
        <begin position="266"/>
        <end position="290"/>
    </location>
</feature>
<gene>
    <name evidence="2" type="ORF">BG015_001511</name>
</gene>
<dbReference type="EMBL" id="JAAAUQ010001275">
    <property type="protein sequence ID" value="KAF9140803.1"/>
    <property type="molecule type" value="Genomic_DNA"/>
</dbReference>
<name>A0A9P5RPW6_9FUNG</name>
<keyword evidence="1" id="KW-0812">Transmembrane</keyword>
<feature type="transmembrane region" description="Helical" evidence="1">
    <location>
        <begin position="66"/>
        <end position="86"/>
    </location>
</feature>
<dbReference type="OrthoDB" id="419616at2759"/>
<organism evidence="2 3">
    <name type="scientific">Linnemannia schmuckeri</name>
    <dbReference type="NCBI Taxonomy" id="64567"/>
    <lineage>
        <taxon>Eukaryota</taxon>
        <taxon>Fungi</taxon>
        <taxon>Fungi incertae sedis</taxon>
        <taxon>Mucoromycota</taxon>
        <taxon>Mortierellomycotina</taxon>
        <taxon>Mortierellomycetes</taxon>
        <taxon>Mortierellales</taxon>
        <taxon>Mortierellaceae</taxon>
        <taxon>Linnemannia</taxon>
    </lineage>
</organism>
<dbReference type="Proteomes" id="UP000748756">
    <property type="component" value="Unassembled WGS sequence"/>
</dbReference>
<accession>A0A9P5RPW6</accession>
<comment type="caution">
    <text evidence="2">The sequence shown here is derived from an EMBL/GenBank/DDBJ whole genome shotgun (WGS) entry which is preliminary data.</text>
</comment>
<reference evidence="2" key="1">
    <citation type="journal article" date="2020" name="Fungal Divers.">
        <title>Resolving the Mortierellaceae phylogeny through synthesis of multi-gene phylogenetics and phylogenomics.</title>
        <authorList>
            <person name="Vandepol N."/>
            <person name="Liber J."/>
            <person name="Desiro A."/>
            <person name="Na H."/>
            <person name="Kennedy M."/>
            <person name="Barry K."/>
            <person name="Grigoriev I.V."/>
            <person name="Miller A.N."/>
            <person name="O'Donnell K."/>
            <person name="Stajich J.E."/>
            <person name="Bonito G."/>
        </authorList>
    </citation>
    <scope>NUCLEOTIDE SEQUENCE</scope>
    <source>
        <strain evidence="2">NRRL 6426</strain>
    </source>
</reference>
<feature type="transmembrane region" description="Helical" evidence="1">
    <location>
        <begin position="98"/>
        <end position="120"/>
    </location>
</feature>
<evidence type="ECO:0000313" key="2">
    <source>
        <dbReference type="EMBL" id="KAF9140803.1"/>
    </source>
</evidence>
<sequence>MLSEWEHGLDDKTMSTRWRKDRVDDGQEVDDALANGDSIHYAQAECDQFQATTANAHMILLPKGTWLVIALALDAALGLLADGVLTKKMIPGFEAYPYFAPCLLASAVGICITGVVGLVLNETHLKWSNTPELEKTLENLSCFENMEEEADEDVIRGRSGYESNQHYKMTKAASVTSKGLGLLTTSRDKDVVVNLSVGATATTTTTTMSLGTRPKLRQTAGAGTTTPPIAICTCHPHESAADTQQQHSSSTIAITIIIKLLPATQLYLTFAIYTLLVLILILGSEFIMLYTQSPTFRGGLGFSAKTLG</sequence>
<protein>
    <submittedName>
        <fullName evidence="2">Uncharacterized protein</fullName>
    </submittedName>
</protein>
<keyword evidence="1" id="KW-1133">Transmembrane helix</keyword>
<keyword evidence="3" id="KW-1185">Reference proteome</keyword>
<proteinExistence type="predicted"/>
<dbReference type="AlphaFoldDB" id="A0A9P5RPW6"/>
<keyword evidence="1" id="KW-0472">Membrane</keyword>